<protein>
    <submittedName>
        <fullName evidence="1">Uncharacterized protein</fullName>
    </submittedName>
</protein>
<proteinExistence type="predicted"/>
<gene>
    <name evidence="1" type="ORF">SI8410_01001328</name>
</gene>
<name>A0A7I8JYZ1_SPIIN</name>
<dbReference type="Proteomes" id="UP000663760">
    <property type="component" value="Chromosome 1"/>
</dbReference>
<evidence type="ECO:0000313" key="2">
    <source>
        <dbReference type="Proteomes" id="UP000663760"/>
    </source>
</evidence>
<keyword evidence="2" id="KW-1185">Reference proteome</keyword>
<dbReference type="EMBL" id="LR746264">
    <property type="protein sequence ID" value="CAA7389250.1"/>
    <property type="molecule type" value="Genomic_DNA"/>
</dbReference>
<accession>A0A7I8JYZ1</accession>
<evidence type="ECO:0000313" key="1">
    <source>
        <dbReference type="EMBL" id="CAA7389250.1"/>
    </source>
</evidence>
<dbReference type="OrthoDB" id="1932715at2759"/>
<dbReference type="AlphaFoldDB" id="A0A7I8JYZ1"/>
<reference evidence="1" key="1">
    <citation type="submission" date="2020-02" db="EMBL/GenBank/DDBJ databases">
        <authorList>
            <person name="Scholz U."/>
            <person name="Mascher M."/>
            <person name="Fiebig A."/>
        </authorList>
    </citation>
    <scope>NUCLEOTIDE SEQUENCE</scope>
</reference>
<organism evidence="1 2">
    <name type="scientific">Spirodela intermedia</name>
    <name type="common">Intermediate duckweed</name>
    <dbReference type="NCBI Taxonomy" id="51605"/>
    <lineage>
        <taxon>Eukaryota</taxon>
        <taxon>Viridiplantae</taxon>
        <taxon>Streptophyta</taxon>
        <taxon>Embryophyta</taxon>
        <taxon>Tracheophyta</taxon>
        <taxon>Spermatophyta</taxon>
        <taxon>Magnoliopsida</taxon>
        <taxon>Liliopsida</taxon>
        <taxon>Araceae</taxon>
        <taxon>Lemnoideae</taxon>
        <taxon>Spirodela</taxon>
    </lineage>
</organism>
<sequence>MADTLSRRVHLLNLVKVQVTGFESLLDFYTDCPDFGHMSILRSRLCVPRTSLRDFLTWEGHAGGLSGHFGCDKTITVNVLYKQAADMHRQPRIF</sequence>